<dbReference type="Proteomes" id="UP000827092">
    <property type="component" value="Unassembled WGS sequence"/>
</dbReference>
<comment type="caution">
    <text evidence="1">The sequence shown here is derived from an EMBL/GenBank/DDBJ whole genome shotgun (WGS) entry which is preliminary data.</text>
</comment>
<organism evidence="1 2">
    <name type="scientific">Oedothorax gibbosus</name>
    <dbReference type="NCBI Taxonomy" id="931172"/>
    <lineage>
        <taxon>Eukaryota</taxon>
        <taxon>Metazoa</taxon>
        <taxon>Ecdysozoa</taxon>
        <taxon>Arthropoda</taxon>
        <taxon>Chelicerata</taxon>
        <taxon>Arachnida</taxon>
        <taxon>Araneae</taxon>
        <taxon>Araneomorphae</taxon>
        <taxon>Entelegynae</taxon>
        <taxon>Araneoidea</taxon>
        <taxon>Linyphiidae</taxon>
        <taxon>Erigoninae</taxon>
        <taxon>Oedothorax</taxon>
    </lineage>
</organism>
<evidence type="ECO:0000313" key="2">
    <source>
        <dbReference type="Proteomes" id="UP000827092"/>
    </source>
</evidence>
<dbReference type="AlphaFoldDB" id="A0AAV6VD28"/>
<keyword evidence="2" id="KW-1185">Reference proteome</keyword>
<reference evidence="1 2" key="1">
    <citation type="journal article" date="2022" name="Nat. Ecol. Evol.">
        <title>A masculinizing supergene underlies an exaggerated male reproductive morph in a spider.</title>
        <authorList>
            <person name="Hendrickx F."/>
            <person name="De Corte Z."/>
            <person name="Sonet G."/>
            <person name="Van Belleghem S.M."/>
            <person name="Kostlbacher S."/>
            <person name="Vangestel C."/>
        </authorList>
    </citation>
    <scope>NUCLEOTIDE SEQUENCE [LARGE SCALE GENOMIC DNA]</scope>
    <source>
        <strain evidence="1">W744_W776</strain>
    </source>
</reference>
<proteinExistence type="predicted"/>
<accession>A0AAV6VD28</accession>
<evidence type="ECO:0000313" key="1">
    <source>
        <dbReference type="EMBL" id="KAG8194256.1"/>
    </source>
</evidence>
<gene>
    <name evidence="1" type="ORF">JTE90_024584</name>
</gene>
<sequence length="196" mass="21864">MRIKYRLLKTTPATGRDDCFVCGVNLGIYLQKRKLSGGTQQTLYKMKTLLQTIFRVLLMIGVVLTDPPAPRQTLTSSSALFSPLAPATVLKEGCPRREDIHPCECLEIPKESSESGEPSAGLETVAFCKTIRNTQVLQNAMKGMQGHIIDFMVLDSCKLPPFPNGLFFNVGIKWMEILNSTVQLKQNFFECASNCW</sequence>
<dbReference type="EMBL" id="JAFNEN010000106">
    <property type="protein sequence ID" value="KAG8194256.1"/>
    <property type="molecule type" value="Genomic_DNA"/>
</dbReference>
<name>A0AAV6VD28_9ARAC</name>
<protein>
    <submittedName>
        <fullName evidence="1">Uncharacterized protein</fullName>
    </submittedName>
</protein>